<dbReference type="PANTHER" id="PTHR11078">
    <property type="entry name" value="N UTILIZATION SUBSTANCE PROTEIN B-RELATED"/>
    <property type="match status" value="1"/>
</dbReference>
<accession>A0A1L7GX01</accession>
<dbReference type="Pfam" id="PF01029">
    <property type="entry name" value="NusB"/>
    <property type="match status" value="1"/>
</dbReference>
<evidence type="ECO:0000256" key="4">
    <source>
        <dbReference type="ARBA" id="ARBA00023015"/>
    </source>
</evidence>
<protein>
    <recommendedName>
        <fullName evidence="6">Transcription antitermination protein NusB</fullName>
    </recommendedName>
    <alternativeName>
        <fullName evidence="6">Antitermination factor NusB</fullName>
    </alternativeName>
</protein>
<dbReference type="GO" id="GO:0003723">
    <property type="term" value="F:RNA binding"/>
    <property type="evidence" value="ECO:0007669"/>
    <property type="project" value="UniProtKB-UniRule"/>
</dbReference>
<evidence type="ECO:0000259" key="7">
    <source>
        <dbReference type="Pfam" id="PF01029"/>
    </source>
</evidence>
<dbReference type="HAMAP" id="MF_00073">
    <property type="entry name" value="NusB"/>
    <property type="match status" value="1"/>
</dbReference>
<dbReference type="OrthoDB" id="9811381at2"/>
<proteinExistence type="inferred from homology"/>
<dbReference type="Proteomes" id="UP000185427">
    <property type="component" value="Chromosome"/>
</dbReference>
<dbReference type="PANTHER" id="PTHR11078:SF3">
    <property type="entry name" value="ANTITERMINATION NUSB DOMAIN-CONTAINING PROTEIN"/>
    <property type="match status" value="1"/>
</dbReference>
<comment type="function">
    <text evidence="6">Involved in transcription antitermination. Required for transcription of ribosomal RNA (rRNA) genes. Binds specifically to the boxA antiterminator sequence of the ribosomal RNA (rrn) operons.</text>
</comment>
<reference evidence="10 13" key="3">
    <citation type="submission" date="2020-04" db="EMBL/GenBank/DDBJ databases">
        <title>Novel strain L. Fermentum HFD1 producer antibacterial peptides.</title>
        <authorList>
            <person name="Ozhegov G.D."/>
            <person name="Pavlova A.S."/>
            <person name="Zhuravleva D.E."/>
            <person name="Gogoleva N.V."/>
            <person name="Shagimardanova E.I."/>
            <person name="Markelova M.I."/>
            <person name="Yarullina D.R."/>
            <person name="Kayumov A.R."/>
        </authorList>
    </citation>
    <scope>NUCLEOTIDE SEQUENCE [LARGE SCALE GENOMIC DNA]</scope>
    <source>
        <strain evidence="10 13">HFD1</strain>
    </source>
</reference>
<evidence type="ECO:0000313" key="10">
    <source>
        <dbReference type="EMBL" id="QIX58932.1"/>
    </source>
</evidence>
<evidence type="ECO:0000313" key="9">
    <source>
        <dbReference type="EMBL" id="PNV58516.1"/>
    </source>
</evidence>
<gene>
    <name evidence="6 10" type="primary">nusB</name>
    <name evidence="8" type="ORF">BUW47_08785</name>
    <name evidence="9" type="ORF">C1Y38_02620</name>
    <name evidence="10" type="ORF">HCY95_01370</name>
</gene>
<evidence type="ECO:0000313" key="11">
    <source>
        <dbReference type="Proteomes" id="UP000185427"/>
    </source>
</evidence>
<comment type="similarity">
    <text evidence="1 6">Belongs to the NusB family.</text>
</comment>
<dbReference type="GO" id="GO:0005829">
    <property type="term" value="C:cytosol"/>
    <property type="evidence" value="ECO:0007669"/>
    <property type="project" value="TreeGrafter"/>
</dbReference>
<sequence length="139" mass="15699">MTFKRRKIREVAFQTLFAMASDPEVDREQLYKELLPLAPQEEVPAYLEELVTGVSEHQAEFDQEIEGSLAAGWSLSRVEKPNLIILRLALYEMKYVDDVPVAVAIDEALEMTKKFSDDKSRKFINGVLGHIGGPKTTSN</sequence>
<keyword evidence="4 6" id="KW-0805">Transcription regulation</keyword>
<dbReference type="GO" id="GO:0006353">
    <property type="term" value="P:DNA-templated transcription termination"/>
    <property type="evidence" value="ECO:0007669"/>
    <property type="project" value="UniProtKB-UniRule"/>
</dbReference>
<evidence type="ECO:0000256" key="6">
    <source>
        <dbReference type="HAMAP-Rule" id="MF_00073"/>
    </source>
</evidence>
<organism evidence="8 11">
    <name type="scientific">Limosilactobacillus fermentum</name>
    <name type="common">Lactobacillus fermentum</name>
    <dbReference type="NCBI Taxonomy" id="1613"/>
    <lineage>
        <taxon>Bacteria</taxon>
        <taxon>Bacillati</taxon>
        <taxon>Bacillota</taxon>
        <taxon>Bacilli</taxon>
        <taxon>Lactobacillales</taxon>
        <taxon>Lactobacillaceae</taxon>
        <taxon>Limosilactobacillus</taxon>
    </lineage>
</organism>
<keyword evidence="5 6" id="KW-0804">Transcription</keyword>
<dbReference type="AlphaFoldDB" id="A0A1L7GX01"/>
<dbReference type="EMBL" id="CP019030">
    <property type="protein sequence ID" value="APU46497.1"/>
    <property type="molecule type" value="Genomic_DNA"/>
</dbReference>
<feature type="domain" description="NusB/RsmB/TIM44" evidence="7">
    <location>
        <begin position="7"/>
        <end position="131"/>
    </location>
</feature>
<dbReference type="Proteomes" id="UP000503169">
    <property type="component" value="Chromosome"/>
</dbReference>
<dbReference type="Proteomes" id="UP000236514">
    <property type="component" value="Unassembled WGS sequence"/>
</dbReference>
<reference evidence="9 12" key="2">
    <citation type="submission" date="2018-01" db="EMBL/GenBank/DDBJ databases">
        <title>Draft genome sequence of the feruloyl esterase-producing strain Lactobacillus fermentum CRL 1446, isolated from artisanal goat milk cheese.</title>
        <authorList>
            <person name="Abeijon Mukdsi M.C."/>
            <person name="Saavedra L."/>
            <person name="Gauffin Cano M.P."/>
            <person name="Hebert E.M."/>
            <person name="Medina R.B."/>
        </authorList>
    </citation>
    <scope>NUCLEOTIDE SEQUENCE [LARGE SCALE GENOMIC DNA]</scope>
    <source>
        <strain evidence="9 12">CRL 1446</strain>
    </source>
</reference>
<reference evidence="8 11" key="1">
    <citation type="submission" date="2016-12" db="EMBL/GenBank/DDBJ databases">
        <title>Complete Genome Sequence of Lactobacillus fermentum Strain SNUV175, a Probiotic for Treatment of Bacterial Vaginosis.</title>
        <authorList>
            <person name="Lee S."/>
            <person name="You H.J."/>
            <person name="Kwon B."/>
            <person name="Ko G."/>
        </authorList>
    </citation>
    <scope>NUCLEOTIDE SEQUENCE [LARGE SCALE GENOMIC DNA]</scope>
    <source>
        <strain evidence="8 11">SNUV175</strain>
    </source>
</reference>
<dbReference type="InterPro" id="IPR035926">
    <property type="entry name" value="NusB-like_sf"/>
</dbReference>
<dbReference type="RefSeq" id="WP_003683805.1">
    <property type="nucleotide sequence ID" value="NZ_CALYNE010000023.1"/>
</dbReference>
<evidence type="ECO:0000256" key="1">
    <source>
        <dbReference type="ARBA" id="ARBA00005952"/>
    </source>
</evidence>
<dbReference type="EMBL" id="CP050919">
    <property type="protein sequence ID" value="QIX58932.1"/>
    <property type="molecule type" value="Genomic_DNA"/>
</dbReference>
<dbReference type="InterPro" id="IPR011605">
    <property type="entry name" value="NusB_fam"/>
</dbReference>
<dbReference type="GO" id="GO:0031564">
    <property type="term" value="P:transcription antitermination"/>
    <property type="evidence" value="ECO:0007669"/>
    <property type="project" value="UniProtKB-KW"/>
</dbReference>
<dbReference type="EMBL" id="POTQ01000003">
    <property type="protein sequence ID" value="PNV58516.1"/>
    <property type="molecule type" value="Genomic_DNA"/>
</dbReference>
<dbReference type="InterPro" id="IPR006027">
    <property type="entry name" value="NusB_RsmB_TIM44"/>
</dbReference>
<dbReference type="GeneID" id="83714288"/>
<dbReference type="NCBIfam" id="TIGR01951">
    <property type="entry name" value="nusB"/>
    <property type="match status" value="1"/>
</dbReference>
<name>A0A1L7GX01_LIMFE</name>
<evidence type="ECO:0000256" key="3">
    <source>
        <dbReference type="ARBA" id="ARBA00022884"/>
    </source>
</evidence>
<dbReference type="Gene3D" id="1.10.940.10">
    <property type="entry name" value="NusB-like"/>
    <property type="match status" value="1"/>
</dbReference>
<dbReference type="SUPFAM" id="SSF48013">
    <property type="entry name" value="NusB-like"/>
    <property type="match status" value="1"/>
</dbReference>
<keyword evidence="3 6" id="KW-0694">RNA-binding</keyword>
<evidence type="ECO:0000256" key="2">
    <source>
        <dbReference type="ARBA" id="ARBA00022814"/>
    </source>
</evidence>
<dbReference type="NCBIfam" id="NF001223">
    <property type="entry name" value="PRK00202.1-1"/>
    <property type="match status" value="1"/>
</dbReference>
<evidence type="ECO:0000313" key="13">
    <source>
        <dbReference type="Proteomes" id="UP000503169"/>
    </source>
</evidence>
<keyword evidence="2 6" id="KW-0889">Transcription antitermination</keyword>
<evidence type="ECO:0000256" key="5">
    <source>
        <dbReference type="ARBA" id="ARBA00023163"/>
    </source>
</evidence>
<evidence type="ECO:0000313" key="8">
    <source>
        <dbReference type="EMBL" id="APU46497.1"/>
    </source>
</evidence>
<evidence type="ECO:0000313" key="12">
    <source>
        <dbReference type="Proteomes" id="UP000236514"/>
    </source>
</evidence>